<dbReference type="Proteomes" id="UP000021053">
    <property type="component" value="Unassembled WGS sequence"/>
</dbReference>
<evidence type="ECO:0000313" key="2">
    <source>
        <dbReference type="Proteomes" id="UP000021053"/>
    </source>
</evidence>
<name>A0A011ABC9_9ACTN</name>
<accession>A0A011ABC9</accession>
<keyword evidence="2" id="KW-1185">Reference proteome</keyword>
<dbReference type="HOGENOM" id="CLU_3182683_0_0_11"/>
<gene>
    <name evidence="1" type="ORF">CryarDRAFT_0334</name>
</gene>
<dbReference type="AlphaFoldDB" id="A0A011ABC9"/>
<reference evidence="1 2" key="1">
    <citation type="submission" date="2013-07" db="EMBL/GenBank/DDBJ databases">
        <authorList>
            <consortium name="DOE Joint Genome Institute"/>
            <person name="Eisen J."/>
            <person name="Huntemann M."/>
            <person name="Han J."/>
            <person name="Chen A."/>
            <person name="Kyrpides N."/>
            <person name="Mavromatis K."/>
            <person name="Markowitz V."/>
            <person name="Palaniappan K."/>
            <person name="Ivanova N."/>
            <person name="Schaumberg A."/>
            <person name="Pati A."/>
            <person name="Liolios K."/>
            <person name="Nordberg H.P."/>
            <person name="Cantor M.N."/>
            <person name="Hua S.X."/>
            <person name="Woyke T."/>
        </authorList>
    </citation>
    <scope>NUCLEOTIDE SEQUENCE [LARGE SCALE GENOMIC DNA]</scope>
    <source>
        <strain evidence="1 2">DSM 44712</strain>
    </source>
</reference>
<comment type="caution">
    <text evidence="1">The sequence shown here is derived from an EMBL/GenBank/DDBJ whole genome shotgun (WGS) entry which is preliminary data.</text>
</comment>
<dbReference type="EMBL" id="JFBT01000001">
    <property type="protein sequence ID" value="EXG79301.1"/>
    <property type="molecule type" value="Genomic_DNA"/>
</dbReference>
<evidence type="ECO:0000313" key="1">
    <source>
        <dbReference type="EMBL" id="EXG79301.1"/>
    </source>
</evidence>
<protein>
    <submittedName>
        <fullName evidence="1">Uncharacterized protein</fullName>
    </submittedName>
</protein>
<proteinExistence type="predicted"/>
<sequence>MLTLRGRICANRIDSDASTFRTLMPVTVDVTHLAPQVAMPAVVNVT</sequence>
<organism evidence="1 2">
    <name type="scientific">Cryptosporangium arvum DSM 44712</name>
    <dbReference type="NCBI Taxonomy" id="927661"/>
    <lineage>
        <taxon>Bacteria</taxon>
        <taxon>Bacillati</taxon>
        <taxon>Actinomycetota</taxon>
        <taxon>Actinomycetes</taxon>
        <taxon>Cryptosporangiales</taxon>
        <taxon>Cryptosporangiaceae</taxon>
        <taxon>Cryptosporangium</taxon>
    </lineage>
</organism>